<dbReference type="KEGG" id="pmrn:116940162"/>
<dbReference type="InterPro" id="IPR029021">
    <property type="entry name" value="Prot-tyrosine_phosphatase-like"/>
</dbReference>
<dbReference type="Gene3D" id="3.90.190.10">
    <property type="entry name" value="Protein tyrosine phosphatase superfamily"/>
    <property type="match status" value="2"/>
</dbReference>
<reference evidence="2" key="1">
    <citation type="submission" date="2025-08" db="UniProtKB">
        <authorList>
            <consortium name="RefSeq"/>
        </authorList>
    </citation>
    <scope>IDENTIFICATION</scope>
    <source>
        <tissue evidence="2">Sperm</tissue>
    </source>
</reference>
<dbReference type="RefSeq" id="XP_032805391.1">
    <property type="nucleotide sequence ID" value="XM_032949500.1"/>
</dbReference>
<dbReference type="Proteomes" id="UP001318040">
    <property type="component" value="Chromosome 8"/>
</dbReference>
<evidence type="ECO:0000313" key="1">
    <source>
        <dbReference type="Proteomes" id="UP001318040"/>
    </source>
</evidence>
<evidence type="ECO:0000313" key="2">
    <source>
        <dbReference type="RefSeq" id="XP_032805391.1"/>
    </source>
</evidence>
<gene>
    <name evidence="2" type="primary">LOC116940162</name>
</gene>
<sequence>MMSTVGYYVRWERSSNTLRTCSNVAFQRIREQSPGWTLEGPVQGAMGTTVSHGGAAPTFGSLHTTNANGSANSTPSLHSIPTLYHHTSRAKSVITNKVAPVFITFNCREEYQIHEDVMKPEYRMGRINDSLPEHFLIQGKFFLVCDLYRGADVLSTTGPVGAPNFRQTSGDLPVYGMGQPSLAGFQQALRTLQDRGHQEVVCFNLREEPVVFLRQGEDFVPYTPRDPENLHENLHGLGAEHMQGSGRFSESLEVIIRRELVDFARLKDGTYFVYEDIERFADEPHAQSVHSEEEVCVSEEVYRRPAFSPSYPPYRYKRLPLPADGAPDETQFDAFVAVLRESTALMDHARPLPALLCNCQVGVGRTNLAMIIGSLLLARCRHQPPVENSGKRPQSVGGVGTFKIIQNFINMMPNGQKIVEEVDEAILCCSEMHNIKDSIQLYKGKLEAVREDYQIQGSSAREYFLKRAVQSLECYFYLLAFNAYLHQQVSSMFSVPFSAWMRKNPGLYRLLAQTNVSELSAPPDLVTKGSRVLVSDEHVSLDVMSTSRDMRVANFRRVPKQPIFGMAQPNSEGLSHMLSHLMDTRRNFGLVLWVSLRDEVVLEVNGAMCTPRESTTPDQRIGVPTTSPQQLEMLEAAMSTELLGCQKWLELRQDGERQLKPVKTCLGQAEVARQQAALFPLLRYARVPLASSACLTEQDLDRLMGAVRGCLAESSSPAIVFSCHDGKGRTTTAMVVALLLLWHINGFPAENEDEMVSVPNAKYTKGEFEVVQAVVRLLPQGQSRKRQVDLALDSVSETMTPMHYHLREAIICTHRQMKVGKCAEENNVLRVRSLQYLERYIFLILFNAYLHLEKPQSWERPFSQWMVEVAGRAGVYDVLDRLGFPEFEDPELTPLCRLRHRWLQPPPSSLPFRGELL</sequence>
<dbReference type="InterPro" id="IPR050561">
    <property type="entry name" value="PTP"/>
</dbReference>
<protein>
    <submittedName>
        <fullName evidence="2">Paladin-like isoform X1</fullName>
    </submittedName>
</protein>
<keyword evidence="1" id="KW-1185">Reference proteome</keyword>
<dbReference type="PANTHER" id="PTHR23339">
    <property type="entry name" value="TYROSINE SPECIFIC PROTEIN PHOSPHATASE AND DUAL SPECIFICITY PROTEIN PHOSPHATASE"/>
    <property type="match status" value="1"/>
</dbReference>
<organism evidence="1 2">
    <name type="scientific">Petromyzon marinus</name>
    <name type="common">Sea lamprey</name>
    <dbReference type="NCBI Taxonomy" id="7757"/>
    <lineage>
        <taxon>Eukaryota</taxon>
        <taxon>Metazoa</taxon>
        <taxon>Chordata</taxon>
        <taxon>Craniata</taxon>
        <taxon>Vertebrata</taxon>
        <taxon>Cyclostomata</taxon>
        <taxon>Hyperoartia</taxon>
        <taxon>Petromyzontiformes</taxon>
        <taxon>Petromyzontidae</taxon>
        <taxon>Petromyzon</taxon>
    </lineage>
</organism>
<dbReference type="SUPFAM" id="SSF52799">
    <property type="entry name" value="(Phosphotyrosine protein) phosphatases II"/>
    <property type="match status" value="2"/>
</dbReference>
<dbReference type="CTD" id="27143"/>
<proteinExistence type="predicted"/>
<name>A0AAJ7STN2_PETMA</name>
<accession>A0AAJ7STN2</accession>
<dbReference type="Pfam" id="PF14566">
    <property type="entry name" value="PTPlike_phytase"/>
    <property type="match status" value="2"/>
</dbReference>
<dbReference type="SMART" id="SM01301">
    <property type="entry name" value="PTPlike_phytase"/>
    <property type="match status" value="2"/>
</dbReference>
<dbReference type="AlphaFoldDB" id="A0AAJ7STN2"/>